<comment type="caution">
    <text evidence="2">The sequence shown here is derived from an EMBL/GenBank/DDBJ whole genome shotgun (WGS) entry which is preliminary data.</text>
</comment>
<name>A0ABD7NY71_KLEPN</name>
<dbReference type="AlphaFoldDB" id="A0ABD7NY71"/>
<keyword evidence="1" id="KW-0472">Membrane</keyword>
<accession>A0ABD7NY71</accession>
<dbReference type="EMBL" id="UIXM01000096">
    <property type="protein sequence ID" value="SVS30382.1"/>
    <property type="molecule type" value="Genomic_DNA"/>
</dbReference>
<protein>
    <submittedName>
        <fullName evidence="2">Uncharacterized protein</fullName>
    </submittedName>
</protein>
<sequence>MFFEFMLEETVIGVQNGLSIILFTLKVVIK</sequence>
<keyword evidence="1" id="KW-1133">Transmembrane helix</keyword>
<feature type="transmembrane region" description="Helical" evidence="1">
    <location>
        <begin position="12"/>
        <end position="29"/>
    </location>
</feature>
<dbReference type="Proteomes" id="UP000259497">
    <property type="component" value="Unassembled WGS sequence"/>
</dbReference>
<evidence type="ECO:0000313" key="2">
    <source>
        <dbReference type="EMBL" id="SVS30382.1"/>
    </source>
</evidence>
<evidence type="ECO:0000256" key="1">
    <source>
        <dbReference type="SAM" id="Phobius"/>
    </source>
</evidence>
<keyword evidence="1" id="KW-0812">Transmembrane</keyword>
<evidence type="ECO:0000313" key="3">
    <source>
        <dbReference type="Proteomes" id="UP000259497"/>
    </source>
</evidence>
<reference evidence="2 3" key="1">
    <citation type="submission" date="2018-08" db="EMBL/GenBank/DDBJ databases">
        <authorList>
            <consortium name="Pathogen Informatics"/>
        </authorList>
    </citation>
    <scope>NUCLEOTIDE SEQUENCE [LARGE SCALE GENOMIC DNA]</scope>
    <source>
        <strain evidence="2 3">EuSCAPE_GR114</strain>
    </source>
</reference>
<gene>
    <name evidence="2" type="ORF">SAMEA3649733_05843</name>
</gene>
<proteinExistence type="predicted"/>
<organism evidence="2 3">
    <name type="scientific">Klebsiella pneumoniae</name>
    <dbReference type="NCBI Taxonomy" id="573"/>
    <lineage>
        <taxon>Bacteria</taxon>
        <taxon>Pseudomonadati</taxon>
        <taxon>Pseudomonadota</taxon>
        <taxon>Gammaproteobacteria</taxon>
        <taxon>Enterobacterales</taxon>
        <taxon>Enterobacteriaceae</taxon>
        <taxon>Klebsiella/Raoultella group</taxon>
        <taxon>Klebsiella</taxon>
        <taxon>Klebsiella pneumoniae complex</taxon>
    </lineage>
</organism>